<dbReference type="PANTHER" id="PTHR10885">
    <property type="entry name" value="ISOPENTENYL-DIPHOSPHATE DELTA-ISOMERASE"/>
    <property type="match status" value="1"/>
</dbReference>
<dbReference type="PIRSF" id="PIRSF018427">
    <property type="entry name" value="Isopntndiph_ism"/>
    <property type="match status" value="1"/>
</dbReference>
<keyword evidence="13" id="KW-1185">Reference proteome</keyword>
<dbReference type="OrthoDB" id="9786032at2"/>
<dbReference type="GO" id="GO:0005737">
    <property type="term" value="C:cytoplasm"/>
    <property type="evidence" value="ECO:0007669"/>
    <property type="project" value="TreeGrafter"/>
</dbReference>
<gene>
    <name evidence="12" type="ORF">EQM06_00070</name>
</gene>
<dbReference type="PROSITE" id="PS51462">
    <property type="entry name" value="NUDIX"/>
    <property type="match status" value="1"/>
</dbReference>
<dbReference type="EC" id="5.3.3.2" evidence="3 10"/>
<evidence type="ECO:0000259" key="11">
    <source>
        <dbReference type="PROSITE" id="PS51462"/>
    </source>
</evidence>
<dbReference type="KEGG" id="amij:EQM06_00070"/>
<keyword evidence="8" id="KW-0414">Isoprene biosynthesis</keyword>
<dbReference type="UniPathway" id="UPA00059">
    <property type="reaction ID" value="UER00104"/>
</dbReference>
<dbReference type="GO" id="GO:0009240">
    <property type="term" value="P:isopentenyl diphosphate biosynthetic process"/>
    <property type="evidence" value="ECO:0007669"/>
    <property type="project" value="TreeGrafter"/>
</dbReference>
<keyword evidence="7" id="KW-0464">Manganese</keyword>
<evidence type="ECO:0000313" key="13">
    <source>
        <dbReference type="Proteomes" id="UP000287601"/>
    </source>
</evidence>
<evidence type="ECO:0000256" key="10">
    <source>
        <dbReference type="NCBIfam" id="TIGR02150"/>
    </source>
</evidence>
<dbReference type="AlphaFoldDB" id="A0A410PS10"/>
<dbReference type="NCBIfam" id="TIGR02150">
    <property type="entry name" value="IPP_isom_1"/>
    <property type="match status" value="1"/>
</dbReference>
<comment type="similarity">
    <text evidence="2">Belongs to the IPP isomerase type 1 family.</text>
</comment>
<dbReference type="PANTHER" id="PTHR10885:SF0">
    <property type="entry name" value="ISOPENTENYL-DIPHOSPHATE DELTA-ISOMERASE"/>
    <property type="match status" value="1"/>
</dbReference>
<evidence type="ECO:0000256" key="6">
    <source>
        <dbReference type="ARBA" id="ARBA00022842"/>
    </source>
</evidence>
<sequence length="183" mass="21534">MIKKNKIVRNEVILVDTEDKPVGKASKTEAHRKPLLHRAFSVFLYHEDRLLIQQRAFDKYHSGGLWANTCCSHPGDELEITKDAEQRLFDETGIQCSVKEIFCFEYEHQFDEALYEHEYDHVMVGDFDGDFQPNPAEVEAMRWITFSELEKEMAEEPQKFAPWFVIAAPRVMEYLKVGRKKYK</sequence>
<evidence type="ECO:0000313" key="12">
    <source>
        <dbReference type="EMBL" id="QAT41742.1"/>
    </source>
</evidence>
<dbReference type="GO" id="GO:0004452">
    <property type="term" value="F:isopentenyl-diphosphate delta-isomerase activity"/>
    <property type="evidence" value="ECO:0007669"/>
    <property type="project" value="UniProtKB-UniRule"/>
</dbReference>
<evidence type="ECO:0000256" key="4">
    <source>
        <dbReference type="ARBA" id="ARBA00022490"/>
    </source>
</evidence>
<dbReference type="Pfam" id="PF00293">
    <property type="entry name" value="NUDIX"/>
    <property type="match status" value="1"/>
</dbReference>
<accession>A0A410PS10</accession>
<dbReference type="SUPFAM" id="SSF55811">
    <property type="entry name" value="Nudix"/>
    <property type="match status" value="1"/>
</dbReference>
<comment type="pathway">
    <text evidence="1">Isoprenoid biosynthesis; dimethylallyl diphosphate biosynthesis; dimethylallyl diphosphate from isopentenyl diphosphate: step 1/1.</text>
</comment>
<dbReference type="InterPro" id="IPR056375">
    <property type="entry name" value="Idi_bact"/>
</dbReference>
<keyword evidence="9 12" id="KW-0413">Isomerase</keyword>
<dbReference type="GO" id="GO:0046872">
    <property type="term" value="F:metal ion binding"/>
    <property type="evidence" value="ECO:0007669"/>
    <property type="project" value="UniProtKB-KW"/>
</dbReference>
<keyword evidence="6" id="KW-0460">Magnesium</keyword>
<dbReference type="Gene3D" id="3.90.79.10">
    <property type="entry name" value="Nucleoside Triphosphate Pyrophosphohydrolase"/>
    <property type="match status" value="1"/>
</dbReference>
<dbReference type="GO" id="GO:0050992">
    <property type="term" value="P:dimethylallyl diphosphate biosynthetic process"/>
    <property type="evidence" value="ECO:0007669"/>
    <property type="project" value="UniProtKB-UniPathway"/>
</dbReference>
<dbReference type="NCBIfam" id="NF002995">
    <property type="entry name" value="PRK03759.1"/>
    <property type="match status" value="1"/>
</dbReference>
<evidence type="ECO:0000256" key="9">
    <source>
        <dbReference type="ARBA" id="ARBA00023235"/>
    </source>
</evidence>
<dbReference type="CDD" id="cd02885">
    <property type="entry name" value="NUDIX_IPP_Isomerase"/>
    <property type="match status" value="1"/>
</dbReference>
<evidence type="ECO:0000256" key="5">
    <source>
        <dbReference type="ARBA" id="ARBA00022723"/>
    </source>
</evidence>
<dbReference type="Proteomes" id="UP000287601">
    <property type="component" value="Chromosome"/>
</dbReference>
<evidence type="ECO:0000256" key="8">
    <source>
        <dbReference type="ARBA" id="ARBA00023229"/>
    </source>
</evidence>
<dbReference type="InterPro" id="IPR000086">
    <property type="entry name" value="NUDIX_hydrolase_dom"/>
</dbReference>
<name>A0A410PS10_9FIRM</name>
<evidence type="ECO:0000256" key="2">
    <source>
        <dbReference type="ARBA" id="ARBA00007579"/>
    </source>
</evidence>
<dbReference type="HAMAP" id="MF_00202">
    <property type="entry name" value="Idi"/>
    <property type="match status" value="1"/>
</dbReference>
<feature type="domain" description="Nudix hydrolase" evidence="11">
    <location>
        <begin position="35"/>
        <end position="166"/>
    </location>
</feature>
<proteinExistence type="inferred from homology"/>
<dbReference type="EMBL" id="CP035281">
    <property type="protein sequence ID" value="QAT41742.1"/>
    <property type="molecule type" value="Genomic_DNA"/>
</dbReference>
<evidence type="ECO:0000256" key="7">
    <source>
        <dbReference type="ARBA" id="ARBA00023211"/>
    </source>
</evidence>
<organism evidence="12 13">
    <name type="scientific">Aminipila luticellarii</name>
    <dbReference type="NCBI Taxonomy" id="2507160"/>
    <lineage>
        <taxon>Bacteria</taxon>
        <taxon>Bacillati</taxon>
        <taxon>Bacillota</taxon>
        <taxon>Clostridia</taxon>
        <taxon>Peptostreptococcales</taxon>
        <taxon>Anaerovoracaceae</taxon>
        <taxon>Aminipila</taxon>
    </lineage>
</organism>
<reference evidence="12 13" key="1">
    <citation type="submission" date="2019-01" db="EMBL/GenBank/DDBJ databases">
        <title>Draft genomes of a novel of Aminipila strains.</title>
        <authorList>
            <person name="Ma S."/>
        </authorList>
    </citation>
    <scope>NUCLEOTIDE SEQUENCE [LARGE SCALE GENOMIC DNA]</scope>
    <source>
        <strain evidence="13">JN-39</strain>
    </source>
</reference>
<dbReference type="InterPro" id="IPR011876">
    <property type="entry name" value="IsopentenylPP_isomerase_typ1"/>
</dbReference>
<dbReference type="RefSeq" id="WP_128744396.1">
    <property type="nucleotide sequence ID" value="NZ_CP035281.1"/>
</dbReference>
<protein>
    <recommendedName>
        <fullName evidence="3 10">Isopentenyl-diphosphate delta-isomerase</fullName>
        <ecNumber evidence="3 10">5.3.3.2</ecNumber>
    </recommendedName>
</protein>
<keyword evidence="5" id="KW-0479">Metal-binding</keyword>
<evidence type="ECO:0000256" key="1">
    <source>
        <dbReference type="ARBA" id="ARBA00004826"/>
    </source>
</evidence>
<dbReference type="InterPro" id="IPR015797">
    <property type="entry name" value="NUDIX_hydrolase-like_dom_sf"/>
</dbReference>
<evidence type="ECO:0000256" key="3">
    <source>
        <dbReference type="ARBA" id="ARBA00012057"/>
    </source>
</evidence>
<keyword evidence="4" id="KW-0963">Cytoplasm</keyword>